<organism evidence="1">
    <name type="scientific">Tanacetum cinerariifolium</name>
    <name type="common">Dalmatian daisy</name>
    <name type="synonym">Chrysanthemum cinerariifolium</name>
    <dbReference type="NCBI Taxonomy" id="118510"/>
    <lineage>
        <taxon>Eukaryota</taxon>
        <taxon>Viridiplantae</taxon>
        <taxon>Streptophyta</taxon>
        <taxon>Embryophyta</taxon>
        <taxon>Tracheophyta</taxon>
        <taxon>Spermatophyta</taxon>
        <taxon>Magnoliopsida</taxon>
        <taxon>eudicotyledons</taxon>
        <taxon>Gunneridae</taxon>
        <taxon>Pentapetalae</taxon>
        <taxon>asterids</taxon>
        <taxon>campanulids</taxon>
        <taxon>Asterales</taxon>
        <taxon>Asteraceae</taxon>
        <taxon>Asteroideae</taxon>
        <taxon>Anthemideae</taxon>
        <taxon>Anthemidinae</taxon>
        <taxon>Tanacetum</taxon>
    </lineage>
</organism>
<name>A0A6L2NH04_TANCI</name>
<protein>
    <submittedName>
        <fullName evidence="1">Uncharacterized protein</fullName>
    </submittedName>
</protein>
<sequence length="329" mass="38335">MEIGPEDDDEVKIKATPLSSKSPTIVDYKIYKEGKESYFKIIKADRNSQTYLTFGTMFKNFNREDLEVLRSIVKTSFEKTKPVNDMDNLLSQTLKTMFEHQNMLYYLLVEKMYLFTKNILHQMWNGVKLQVDYVVEMDYDLLRLIRRQINEGYIYMHEVFGRSKSQEGPESGLIDGKTLVISTLYYTRSDSITFNRSSMISCIVTMILANNFRVPPYLFNYHTRRLNMEEILAKFIDKGKHKYEEMEISIKDNRTTDDLLSKEQSNLLSELKIKVNKLSKVLGNVLIPKNEVKGVTTRGGKMTSEAAPGKEINETRINKNELPIFEQDM</sequence>
<evidence type="ECO:0000313" key="1">
    <source>
        <dbReference type="EMBL" id="GEU84372.1"/>
    </source>
</evidence>
<comment type="caution">
    <text evidence="1">The sequence shown here is derived from an EMBL/GenBank/DDBJ whole genome shotgun (WGS) entry which is preliminary data.</text>
</comment>
<dbReference type="EMBL" id="BKCJ010008879">
    <property type="protein sequence ID" value="GEU84372.1"/>
    <property type="molecule type" value="Genomic_DNA"/>
</dbReference>
<gene>
    <name evidence="1" type="ORF">Tci_056350</name>
</gene>
<proteinExistence type="predicted"/>
<reference evidence="1" key="1">
    <citation type="journal article" date="2019" name="Sci. Rep.">
        <title>Draft genome of Tanacetum cinerariifolium, the natural source of mosquito coil.</title>
        <authorList>
            <person name="Yamashiro T."/>
            <person name="Shiraishi A."/>
            <person name="Satake H."/>
            <person name="Nakayama K."/>
        </authorList>
    </citation>
    <scope>NUCLEOTIDE SEQUENCE</scope>
</reference>
<accession>A0A6L2NH04</accession>
<dbReference type="AlphaFoldDB" id="A0A6L2NH04"/>